<dbReference type="OrthoDB" id="10046515at2759"/>
<evidence type="ECO:0000313" key="1">
    <source>
        <dbReference type="EMBL" id="CAF0768718.1"/>
    </source>
</evidence>
<proteinExistence type="predicted"/>
<comment type="caution">
    <text evidence="1">The sequence shown here is derived from an EMBL/GenBank/DDBJ whole genome shotgun (WGS) entry which is preliminary data.</text>
</comment>
<protein>
    <submittedName>
        <fullName evidence="1">Uncharacterized protein</fullName>
    </submittedName>
</protein>
<dbReference type="Proteomes" id="UP000663852">
    <property type="component" value="Unassembled WGS sequence"/>
</dbReference>
<reference evidence="1" key="1">
    <citation type="submission" date="2021-02" db="EMBL/GenBank/DDBJ databases">
        <authorList>
            <person name="Nowell W R."/>
        </authorList>
    </citation>
    <scope>NUCLEOTIDE SEQUENCE</scope>
</reference>
<gene>
    <name evidence="1" type="ORF">EDS130_LOCUS3183</name>
</gene>
<organism evidence="1 2">
    <name type="scientific">Adineta ricciae</name>
    <name type="common">Rotifer</name>
    <dbReference type="NCBI Taxonomy" id="249248"/>
    <lineage>
        <taxon>Eukaryota</taxon>
        <taxon>Metazoa</taxon>
        <taxon>Spiralia</taxon>
        <taxon>Gnathifera</taxon>
        <taxon>Rotifera</taxon>
        <taxon>Eurotatoria</taxon>
        <taxon>Bdelloidea</taxon>
        <taxon>Adinetida</taxon>
        <taxon>Adinetidae</taxon>
        <taxon>Adineta</taxon>
    </lineage>
</organism>
<dbReference type="AlphaFoldDB" id="A0A813QLC2"/>
<name>A0A813QLC2_ADIRI</name>
<evidence type="ECO:0000313" key="2">
    <source>
        <dbReference type="Proteomes" id="UP000663852"/>
    </source>
</evidence>
<dbReference type="EMBL" id="CAJNOJ010000008">
    <property type="protein sequence ID" value="CAF0768718.1"/>
    <property type="molecule type" value="Genomic_DNA"/>
</dbReference>
<accession>A0A813QLC2</accession>
<sequence length="268" mass="31715">MLLTILTRMSNDEQRLQLLQTLRNKLSSYRLTWLDIRNMIRLFSPTTRIRFDILQFFLLYMKNFSANLEIEDYIDLYDLCTNDNEQMKVRLFELIYEKLNTRNQQDVERILSLFQTAHSRQKIEGMLRNYRSKENLEQYRGTRYKNIHLLNFIESILLVVEYQQCTAHPGEIAANRILSPTLSSAEQLFVAPLKRKYSYDYQDQSCRQVITPILYSQQEELIQQRDILSISSSNSSISSTSGENVPIRTRSFMIAIKNTFECLRETSS</sequence>